<dbReference type="InterPro" id="IPR016098">
    <property type="entry name" value="CAP/MinC_C"/>
</dbReference>
<gene>
    <name evidence="6" type="primary">minC</name>
</gene>
<dbReference type="SUPFAM" id="SSF63848">
    <property type="entry name" value="Cell-division inhibitor MinC, C-terminal domain"/>
    <property type="match status" value="1"/>
</dbReference>
<dbReference type="GO" id="GO:0051302">
    <property type="term" value="P:regulation of cell division"/>
    <property type="evidence" value="ECO:0007669"/>
    <property type="project" value="InterPro"/>
</dbReference>
<proteinExistence type="inferred from homology"/>
<dbReference type="InterPro" id="IPR007874">
    <property type="entry name" value="MinC_N"/>
</dbReference>
<comment type="subunit">
    <text evidence="6">Interacts with MinD and FtsZ.</text>
</comment>
<dbReference type="InterPro" id="IPR013033">
    <property type="entry name" value="MinC"/>
</dbReference>
<dbReference type="HAMAP" id="MF_00267">
    <property type="entry name" value="MinC"/>
    <property type="match status" value="1"/>
</dbReference>
<dbReference type="GO" id="GO:0000917">
    <property type="term" value="P:division septum assembly"/>
    <property type="evidence" value="ECO:0007669"/>
    <property type="project" value="UniProtKB-KW"/>
</dbReference>
<keyword evidence="3 6" id="KW-0717">Septation</keyword>
<dbReference type="InterPro" id="IPR036145">
    <property type="entry name" value="MinC_C_sf"/>
</dbReference>
<accession>A0A0H5QDJ5</accession>
<evidence type="ECO:0000256" key="6">
    <source>
        <dbReference type="HAMAP-Rule" id="MF_00267"/>
    </source>
</evidence>
<sequence length="248" mass="27438">MRGKLTSLKNSMMVYIMNAFDIKSTKMDVLSISLHTSDLFDLEDVLVKLGKKFQESGVVPFVLDVQEFDYPESLDLAALVSLFSRHGMQILGLKHSNERWAAAAMKYHLLFCLSHSENVKELGQVEVQKTEDGQKARKTVLITSPVRTGQQVYAEDGDLIVTGAVSQGAELIADGNIHIYAPMRGRALAGAKGDTSARIFIHSMQAELVSVAGIYRNFEQDLPNHLHKQPVQILLQDNRLVISAIGSE</sequence>
<feature type="domain" description="Septum formation inhibitor MinC N-terminal" evidence="8">
    <location>
        <begin position="20"/>
        <end position="90"/>
    </location>
</feature>
<reference evidence="9 10" key="1">
    <citation type="submission" date="2014-11" db="EMBL/GenBank/DDBJ databases">
        <authorList>
            <person name="Diene M.Seydina."/>
        </authorList>
    </citation>
    <scope>NUCLEOTIDE SEQUENCE [LARGE SCALE GENOMIC DNA]</scope>
    <source>
        <strain evidence="9 10">Neisseria meningitidis CHUV</strain>
    </source>
</reference>
<evidence type="ECO:0000259" key="8">
    <source>
        <dbReference type="Pfam" id="PF05209"/>
    </source>
</evidence>
<feature type="domain" description="Septum formation inhibitor MinC C-terminal" evidence="7">
    <location>
        <begin position="142"/>
        <end position="242"/>
    </location>
</feature>
<evidence type="ECO:0000256" key="5">
    <source>
        <dbReference type="ARBA" id="ARBA00025606"/>
    </source>
</evidence>
<dbReference type="Pfam" id="PF05209">
    <property type="entry name" value="MinC_N"/>
    <property type="match status" value="1"/>
</dbReference>
<dbReference type="Proteomes" id="UP000182715">
    <property type="component" value="Unassembled WGS sequence"/>
</dbReference>
<protein>
    <recommendedName>
        <fullName evidence="6">Probable septum site-determining protein MinC</fullName>
    </recommendedName>
</protein>
<dbReference type="PANTHER" id="PTHR34108:SF1">
    <property type="entry name" value="SEPTUM SITE-DETERMINING PROTEIN MINC"/>
    <property type="match status" value="1"/>
</dbReference>
<dbReference type="Pfam" id="PF03775">
    <property type="entry name" value="MinC_C"/>
    <property type="match status" value="1"/>
</dbReference>
<evidence type="ECO:0000313" key="9">
    <source>
        <dbReference type="EMBL" id="CRY99611.1"/>
    </source>
</evidence>
<dbReference type="EMBL" id="CVTF01000079">
    <property type="protein sequence ID" value="CRY99611.1"/>
    <property type="molecule type" value="Genomic_DNA"/>
</dbReference>
<dbReference type="PANTHER" id="PTHR34108">
    <property type="entry name" value="SEPTUM SITE-DETERMINING PROTEIN MINC"/>
    <property type="match status" value="1"/>
</dbReference>
<dbReference type="AlphaFoldDB" id="A0A0H5QDJ5"/>
<dbReference type="Gene3D" id="2.160.20.70">
    <property type="match status" value="1"/>
</dbReference>
<evidence type="ECO:0000259" key="7">
    <source>
        <dbReference type="Pfam" id="PF03775"/>
    </source>
</evidence>
<evidence type="ECO:0000313" key="10">
    <source>
        <dbReference type="Proteomes" id="UP000182715"/>
    </source>
</evidence>
<keyword evidence="4 6" id="KW-0131">Cell cycle</keyword>
<comment type="function">
    <text evidence="5 6">Cell division inhibitor that blocks the formation of polar Z ring septums. Rapidly oscillates between the poles of the cell to destabilize FtsZ filaments that have formed before they mature into polar Z rings. Prevents FtsZ polymerization.</text>
</comment>
<comment type="similarity">
    <text evidence="1 6">Belongs to the MinC family.</text>
</comment>
<dbReference type="NCBIfam" id="TIGR01222">
    <property type="entry name" value="minC"/>
    <property type="match status" value="1"/>
</dbReference>
<dbReference type="InterPro" id="IPR005526">
    <property type="entry name" value="Septum_form_inhib_MinC_C"/>
</dbReference>
<evidence type="ECO:0000256" key="4">
    <source>
        <dbReference type="ARBA" id="ARBA00023306"/>
    </source>
</evidence>
<name>A0A0H5QDJ5_NEIMI</name>
<dbReference type="Gene3D" id="3.30.70.260">
    <property type="match status" value="1"/>
</dbReference>
<evidence type="ECO:0000256" key="1">
    <source>
        <dbReference type="ARBA" id="ARBA00006291"/>
    </source>
</evidence>
<evidence type="ECO:0000256" key="2">
    <source>
        <dbReference type="ARBA" id="ARBA00022618"/>
    </source>
</evidence>
<keyword evidence="2 6" id="KW-0132">Cell division</keyword>
<evidence type="ECO:0000256" key="3">
    <source>
        <dbReference type="ARBA" id="ARBA00023210"/>
    </source>
</evidence>
<dbReference type="GO" id="GO:1901891">
    <property type="term" value="P:regulation of cell septum assembly"/>
    <property type="evidence" value="ECO:0007669"/>
    <property type="project" value="InterPro"/>
</dbReference>
<dbReference type="GO" id="GO:0000902">
    <property type="term" value="P:cell morphogenesis"/>
    <property type="evidence" value="ECO:0007669"/>
    <property type="project" value="InterPro"/>
</dbReference>
<organism evidence="9 10">
    <name type="scientific">Neisseria meningitidis serogroup B</name>
    <dbReference type="NCBI Taxonomy" id="491"/>
    <lineage>
        <taxon>Bacteria</taxon>
        <taxon>Pseudomonadati</taxon>
        <taxon>Pseudomonadota</taxon>
        <taxon>Betaproteobacteria</taxon>
        <taxon>Neisseriales</taxon>
        <taxon>Neisseriaceae</taxon>
        <taxon>Neisseria</taxon>
    </lineage>
</organism>